<comment type="caution">
    <text evidence="1">The sequence shown here is derived from an EMBL/GenBank/DDBJ whole genome shotgun (WGS) entry which is preliminary data.</text>
</comment>
<gene>
    <name evidence="1" type="ORF">HPE63_14585</name>
</gene>
<proteinExistence type="predicted"/>
<keyword evidence="2" id="KW-1185">Reference proteome</keyword>
<name>A0ABR7VE28_9FLAO</name>
<sequence length="161" mass="18755">MNAKKLLTYLDQLEREPNLKVNGNTYTLEQVKLAKKITSDIEIELGVKPSKPKLSRRRAFIVILEELYYDVPEYPENLSLDAIHRRAVQRFEFAQRTLNGLVTPKEIHPKDACRSFEDNGSKKMNYRRALSYLVNFRSLFFQVAPAAETLKEKYQEVLLCS</sequence>
<dbReference type="Proteomes" id="UP000598350">
    <property type="component" value="Unassembled WGS sequence"/>
</dbReference>
<protein>
    <submittedName>
        <fullName evidence="1">Uncharacterized protein</fullName>
    </submittedName>
</protein>
<organism evidence="1 2">
    <name type="scientific">Maribacter arenosus</name>
    <dbReference type="NCBI Taxonomy" id="1854708"/>
    <lineage>
        <taxon>Bacteria</taxon>
        <taxon>Pseudomonadati</taxon>
        <taxon>Bacteroidota</taxon>
        <taxon>Flavobacteriia</taxon>
        <taxon>Flavobacteriales</taxon>
        <taxon>Flavobacteriaceae</taxon>
        <taxon>Maribacter</taxon>
    </lineage>
</organism>
<dbReference type="RefSeq" id="WP_188315023.1">
    <property type="nucleotide sequence ID" value="NZ_JABTCG010000005.1"/>
</dbReference>
<evidence type="ECO:0000313" key="2">
    <source>
        <dbReference type="Proteomes" id="UP000598350"/>
    </source>
</evidence>
<accession>A0ABR7VE28</accession>
<reference evidence="1 2" key="1">
    <citation type="submission" date="2020-05" db="EMBL/GenBank/DDBJ databases">
        <title>The draft genome sequence of Maribacter arenosus CAU 1321.</title>
        <authorList>
            <person name="Mu L."/>
        </authorList>
    </citation>
    <scope>NUCLEOTIDE SEQUENCE [LARGE SCALE GENOMIC DNA]</scope>
    <source>
        <strain evidence="1 2">CAU 1321</strain>
    </source>
</reference>
<dbReference type="EMBL" id="JABTCG010000005">
    <property type="protein sequence ID" value="MBD0851905.1"/>
    <property type="molecule type" value="Genomic_DNA"/>
</dbReference>
<evidence type="ECO:0000313" key="1">
    <source>
        <dbReference type="EMBL" id="MBD0851905.1"/>
    </source>
</evidence>